<dbReference type="AlphaFoldDB" id="A0AAV1NYC5"/>
<name>A0AAV1NYC5_SCOSC</name>
<keyword evidence="2" id="KW-1185">Reference proteome</keyword>
<proteinExistence type="predicted"/>
<comment type="caution">
    <text evidence="1">The sequence shown here is derived from an EMBL/GenBank/DDBJ whole genome shotgun (WGS) entry which is preliminary data.</text>
</comment>
<sequence>FCLCDTRQLPRRSGNVSRAHVAELMLPLPTCSQRALQRKASHRLRARTSMIYEPSVASDVPVA</sequence>
<organism evidence="1 2">
    <name type="scientific">Scomber scombrus</name>
    <name type="common">Atlantic mackerel</name>
    <name type="synonym">Scomber vernalis</name>
    <dbReference type="NCBI Taxonomy" id="13677"/>
    <lineage>
        <taxon>Eukaryota</taxon>
        <taxon>Metazoa</taxon>
        <taxon>Chordata</taxon>
        <taxon>Craniata</taxon>
        <taxon>Vertebrata</taxon>
        <taxon>Euteleostomi</taxon>
        <taxon>Actinopterygii</taxon>
        <taxon>Neopterygii</taxon>
        <taxon>Teleostei</taxon>
        <taxon>Neoteleostei</taxon>
        <taxon>Acanthomorphata</taxon>
        <taxon>Pelagiaria</taxon>
        <taxon>Scombriformes</taxon>
        <taxon>Scombridae</taxon>
        <taxon>Scomber</taxon>
    </lineage>
</organism>
<evidence type="ECO:0000313" key="2">
    <source>
        <dbReference type="Proteomes" id="UP001314229"/>
    </source>
</evidence>
<evidence type="ECO:0000313" key="1">
    <source>
        <dbReference type="EMBL" id="CAK6964358.1"/>
    </source>
</evidence>
<accession>A0AAV1NYC5</accession>
<dbReference type="Proteomes" id="UP001314229">
    <property type="component" value="Unassembled WGS sequence"/>
</dbReference>
<protein>
    <submittedName>
        <fullName evidence="1">Unnamed protein product</fullName>
    </submittedName>
</protein>
<gene>
    <name evidence="1" type="ORF">FSCOSCO3_A021043</name>
</gene>
<feature type="non-terminal residue" evidence="1">
    <location>
        <position position="1"/>
    </location>
</feature>
<dbReference type="EMBL" id="CAWUFR010000071">
    <property type="protein sequence ID" value="CAK6964358.1"/>
    <property type="molecule type" value="Genomic_DNA"/>
</dbReference>
<reference evidence="1 2" key="1">
    <citation type="submission" date="2024-01" db="EMBL/GenBank/DDBJ databases">
        <authorList>
            <person name="Alioto T."/>
            <person name="Alioto T."/>
            <person name="Gomez Garrido J."/>
        </authorList>
    </citation>
    <scope>NUCLEOTIDE SEQUENCE [LARGE SCALE GENOMIC DNA]</scope>
</reference>